<reference evidence="1 2" key="1">
    <citation type="journal article" date="2014" name="PLoS Genet.">
        <title>Analysis of the Phlebiopsis gigantea genome, transcriptome and secretome provides insight into its pioneer colonization strategies of wood.</title>
        <authorList>
            <person name="Hori C."/>
            <person name="Ishida T."/>
            <person name="Igarashi K."/>
            <person name="Samejima M."/>
            <person name="Suzuki H."/>
            <person name="Master E."/>
            <person name="Ferreira P."/>
            <person name="Ruiz-Duenas F.J."/>
            <person name="Held B."/>
            <person name="Canessa P."/>
            <person name="Larrondo L.F."/>
            <person name="Schmoll M."/>
            <person name="Druzhinina I.S."/>
            <person name="Kubicek C.P."/>
            <person name="Gaskell J.A."/>
            <person name="Kersten P."/>
            <person name="St John F."/>
            <person name="Glasner J."/>
            <person name="Sabat G."/>
            <person name="Splinter BonDurant S."/>
            <person name="Syed K."/>
            <person name="Yadav J."/>
            <person name="Mgbeahuruike A.C."/>
            <person name="Kovalchuk A."/>
            <person name="Asiegbu F.O."/>
            <person name="Lackner G."/>
            <person name="Hoffmeister D."/>
            <person name="Rencoret J."/>
            <person name="Gutierrez A."/>
            <person name="Sun H."/>
            <person name="Lindquist E."/>
            <person name="Barry K."/>
            <person name="Riley R."/>
            <person name="Grigoriev I.V."/>
            <person name="Henrissat B."/>
            <person name="Kues U."/>
            <person name="Berka R.M."/>
            <person name="Martinez A.T."/>
            <person name="Covert S.F."/>
            <person name="Blanchette R.A."/>
            <person name="Cullen D."/>
        </authorList>
    </citation>
    <scope>NUCLEOTIDE SEQUENCE [LARGE SCALE GENOMIC DNA]</scope>
    <source>
        <strain evidence="1 2">11061_1 CR5-6</strain>
    </source>
</reference>
<gene>
    <name evidence="1" type="ORF">PHLGIDRAFT_54912</name>
</gene>
<accession>A0A0C3SBG0</accession>
<name>A0A0C3SBG0_PHLG1</name>
<dbReference type="PANTHER" id="PTHR35179">
    <property type="entry name" value="PROTEIN CBG02620"/>
    <property type="match status" value="1"/>
</dbReference>
<dbReference type="STRING" id="745531.A0A0C3SBG0"/>
<feature type="non-terminal residue" evidence="1">
    <location>
        <position position="1"/>
    </location>
</feature>
<protein>
    <submittedName>
        <fullName evidence="1">Uncharacterized protein</fullName>
    </submittedName>
</protein>
<dbReference type="OrthoDB" id="420564at2759"/>
<dbReference type="HOGENOM" id="CLU_030046_0_1_1"/>
<evidence type="ECO:0000313" key="2">
    <source>
        <dbReference type="Proteomes" id="UP000053257"/>
    </source>
</evidence>
<sequence length="383" mass="42955">RDLMEDLLPNPLQTLEIPQVSDAEANVAITDVRYLGSYNYVVNDEWLDMIVPGIPPVWTPPTLPVTVQSVRDGVFHDYVMTKLPDYPTLPLFAAVDCMQEASSEPNLQWSSIDFITDRNNLLKLAGWADPGCLSPNHRDFRIDLQLVGWQTILFQRWEEQLVRPAGGFSETFERASCRSALNVGYPVRPGATRIISYDYSGLKLVVQFDLDAHDDTDSSTSSDASADGIDALSHRLSSLAVTGRTPSKHSPSLTIVHKGSEVPQSSLVKIKTRSVNTAKGFPRVMEYLQLFFGQTPTLYLGIHHDGTFHDIRRYTLESLEPKFAARVKPGLQKLRRILEVIRDLAIERGQEARLSLVCEDGVLKLMERHRSKSLLPDAVLARF</sequence>
<dbReference type="EMBL" id="KN840488">
    <property type="protein sequence ID" value="KIP07930.1"/>
    <property type="molecule type" value="Genomic_DNA"/>
</dbReference>
<dbReference type="PANTHER" id="PTHR35179:SF2">
    <property type="entry name" value="START DOMAIN-CONTAINING PROTEIN"/>
    <property type="match status" value="1"/>
</dbReference>
<dbReference type="Proteomes" id="UP000053257">
    <property type="component" value="Unassembled WGS sequence"/>
</dbReference>
<evidence type="ECO:0000313" key="1">
    <source>
        <dbReference type="EMBL" id="KIP07930.1"/>
    </source>
</evidence>
<proteinExistence type="predicted"/>
<keyword evidence="2" id="KW-1185">Reference proteome</keyword>
<dbReference type="AlphaFoldDB" id="A0A0C3SBG0"/>
<organism evidence="1 2">
    <name type="scientific">Phlebiopsis gigantea (strain 11061_1 CR5-6)</name>
    <name type="common">White-rot fungus</name>
    <name type="synonym">Peniophora gigantea</name>
    <dbReference type="NCBI Taxonomy" id="745531"/>
    <lineage>
        <taxon>Eukaryota</taxon>
        <taxon>Fungi</taxon>
        <taxon>Dikarya</taxon>
        <taxon>Basidiomycota</taxon>
        <taxon>Agaricomycotina</taxon>
        <taxon>Agaricomycetes</taxon>
        <taxon>Polyporales</taxon>
        <taxon>Phanerochaetaceae</taxon>
        <taxon>Phlebiopsis</taxon>
    </lineage>
</organism>
<feature type="non-terminal residue" evidence="1">
    <location>
        <position position="383"/>
    </location>
</feature>